<dbReference type="RefSeq" id="WP_176112682.1">
    <property type="nucleotide sequence ID" value="NZ_JAALDK010000004.1"/>
</dbReference>
<organism evidence="1 2">
    <name type="scientific">Paraburkholderia youngii</name>
    <dbReference type="NCBI Taxonomy" id="2782701"/>
    <lineage>
        <taxon>Bacteria</taxon>
        <taxon>Pseudomonadati</taxon>
        <taxon>Pseudomonadota</taxon>
        <taxon>Betaproteobacteria</taxon>
        <taxon>Burkholderiales</taxon>
        <taxon>Burkholderiaceae</taxon>
        <taxon>Paraburkholderia</taxon>
    </lineage>
</organism>
<sequence>MGSLLEMMFVLLGSAILTGQGIKLDIENKRATMLALEGQNEATLVTAFQGWISDNFGTILTQYTASGNNPSITPPTIAQLVSAGNLKQAHKNGPYWGGSYVTTMTMVPSGCTQSAGNCRVAFTMYPTAQLLKGGKADVAGAAQIAQAGSRLAGTSQFGYSNAQNPAQIVGINGSFTAVNPLGSKAASIMATNGPDTDGSSIYIRRDGSLTWTGDQNVNGVSLHNVNSIDATGAIKTGGRVATNGLDPSDFPAGYAGGVRTWDIYAGGTVGVGPGAASGPGNQTFAAGMTSNGDMWANGKIDAQGRITSASTIQAGAIGVPRAACSPLGAQASNSDGRGQALSCQNLNDGAGPIWMPVGGPTQVYNFYQVSNGTVVPAPPCFAGGYPKIRLVPQVFRVDTTAVVNFDGPGTGPWTISITNGSGSSTSNVDGQAIGTGEVETYCAY</sequence>
<proteinExistence type="predicted"/>
<accession>A0A7Y6KA30</accession>
<gene>
    <name evidence="1" type="ORF">G5S42_43365</name>
</gene>
<dbReference type="GeneID" id="301107125"/>
<protein>
    <recommendedName>
        <fullName evidence="3">Shufflon system plasmid conjugative transfer pilus tip adhesin PilV</fullName>
    </recommendedName>
</protein>
<name>A0A7Y6KA30_9BURK</name>
<evidence type="ECO:0000313" key="1">
    <source>
        <dbReference type="EMBL" id="NUY06165.1"/>
    </source>
</evidence>
<dbReference type="AlphaFoldDB" id="A0A7Y6KA30"/>
<evidence type="ECO:0008006" key="3">
    <source>
        <dbReference type="Google" id="ProtNLM"/>
    </source>
</evidence>
<reference evidence="1 2" key="1">
    <citation type="submission" date="2020-02" db="EMBL/GenBank/DDBJ databases">
        <title>Paraburkholderia simonii sp. nov. and Paraburkholderia youngii sp. nov. Brazilian and Mexican Mimosa-associated rhizobia.</title>
        <authorList>
            <person name="Mavima L."/>
            <person name="Beukes C.W."/>
            <person name="Chan W.Y."/>
            <person name="Palmer M."/>
            <person name="De Meyer S.E."/>
            <person name="James E.K."/>
            <person name="Venter S.N."/>
            <person name="Steenkamp E.T."/>
        </authorList>
    </citation>
    <scope>NUCLEOTIDE SEQUENCE [LARGE SCALE GENOMIC DNA]</scope>
    <source>
        <strain evidence="1 2">JPY169</strain>
    </source>
</reference>
<evidence type="ECO:0000313" key="2">
    <source>
        <dbReference type="Proteomes" id="UP000594380"/>
    </source>
</evidence>
<dbReference type="EMBL" id="JAALDK010000004">
    <property type="protein sequence ID" value="NUY06165.1"/>
    <property type="molecule type" value="Genomic_DNA"/>
</dbReference>
<comment type="caution">
    <text evidence="1">The sequence shown here is derived from an EMBL/GenBank/DDBJ whole genome shotgun (WGS) entry which is preliminary data.</text>
</comment>
<dbReference type="Proteomes" id="UP000594380">
    <property type="component" value="Unassembled WGS sequence"/>
</dbReference>